<proteinExistence type="predicted"/>
<comment type="caution">
    <text evidence="2">The sequence shown here is derived from an EMBL/GenBank/DDBJ whole genome shotgun (WGS) entry which is preliminary data.</text>
</comment>
<reference evidence="2" key="2">
    <citation type="submission" date="2021-08" db="EMBL/GenBank/DDBJ databases">
        <authorList>
            <person name="Tani A."/>
            <person name="Ola A."/>
            <person name="Ogura Y."/>
            <person name="Katsura K."/>
            <person name="Hayashi T."/>
        </authorList>
    </citation>
    <scope>NUCLEOTIDE SEQUENCE</scope>
    <source>
        <strain evidence="2">DSM 23632</strain>
    </source>
</reference>
<evidence type="ECO:0000313" key="2">
    <source>
        <dbReference type="EMBL" id="GJE62513.1"/>
    </source>
</evidence>
<dbReference type="InterPro" id="IPR003018">
    <property type="entry name" value="GAF"/>
</dbReference>
<dbReference type="SMART" id="SM00065">
    <property type="entry name" value="GAF"/>
    <property type="match status" value="1"/>
</dbReference>
<keyword evidence="3" id="KW-1185">Reference proteome</keyword>
<evidence type="ECO:0000313" key="3">
    <source>
        <dbReference type="Proteomes" id="UP001055057"/>
    </source>
</evidence>
<gene>
    <name evidence="2" type="ORF">MPOCJGCO_4646</name>
</gene>
<evidence type="ECO:0000259" key="1">
    <source>
        <dbReference type="SMART" id="SM00065"/>
    </source>
</evidence>
<protein>
    <recommendedName>
        <fullName evidence="1">GAF domain-containing protein</fullName>
    </recommendedName>
</protein>
<sequence length="233" mass="25799">MDDVPWPIILNSNRIRELRSLNILDTEPEQSYDDLAEIARLVCGTPVANVCLVSEDRQWFKAFVGSNVRETPVEQSVCAHALNEASALIINDLTHDERTRNNILVTGEASLRFYAGVSLRLDSHLGVGTLCVLDTRPHPDGLAPAQIEALEALGRQATILLQVRRFLAAQTEAELSSHSTGQPIENIADALILAYETNKVVKDQFLEKLLYSGLTHVAQRIARMKKSHKPSVN</sequence>
<reference evidence="2" key="1">
    <citation type="journal article" date="2021" name="Front. Microbiol.">
        <title>Comprehensive Comparative Genomics and Phenotyping of Methylobacterium Species.</title>
        <authorList>
            <person name="Alessa O."/>
            <person name="Ogura Y."/>
            <person name="Fujitani Y."/>
            <person name="Takami H."/>
            <person name="Hayashi T."/>
            <person name="Sahin N."/>
            <person name="Tani A."/>
        </authorList>
    </citation>
    <scope>NUCLEOTIDE SEQUENCE</scope>
    <source>
        <strain evidence="2">DSM 23632</strain>
    </source>
</reference>
<dbReference type="Pfam" id="PF01590">
    <property type="entry name" value="GAF"/>
    <property type="match status" value="1"/>
</dbReference>
<feature type="domain" description="GAF" evidence="1">
    <location>
        <begin position="27"/>
        <end position="171"/>
    </location>
</feature>
<name>A0ABQ4U7Z7_9HYPH</name>
<dbReference type="InterPro" id="IPR029016">
    <property type="entry name" value="GAF-like_dom_sf"/>
</dbReference>
<organism evidence="2 3">
    <name type="scientific">Methylobacterium trifolii</name>
    <dbReference type="NCBI Taxonomy" id="1003092"/>
    <lineage>
        <taxon>Bacteria</taxon>
        <taxon>Pseudomonadati</taxon>
        <taxon>Pseudomonadota</taxon>
        <taxon>Alphaproteobacteria</taxon>
        <taxon>Hyphomicrobiales</taxon>
        <taxon>Methylobacteriaceae</taxon>
        <taxon>Methylobacterium</taxon>
    </lineage>
</organism>
<dbReference type="PANTHER" id="PTHR43102">
    <property type="entry name" value="SLR1143 PROTEIN"/>
    <property type="match status" value="1"/>
</dbReference>
<dbReference type="Gene3D" id="3.30.450.40">
    <property type="match status" value="1"/>
</dbReference>
<accession>A0ABQ4U7Z7</accession>
<dbReference type="RefSeq" id="WP_238185148.1">
    <property type="nucleotide sequence ID" value="NZ_BPRB01000335.1"/>
</dbReference>
<dbReference type="Proteomes" id="UP001055057">
    <property type="component" value="Unassembled WGS sequence"/>
</dbReference>
<dbReference type="EMBL" id="BPRB01000335">
    <property type="protein sequence ID" value="GJE62513.1"/>
    <property type="molecule type" value="Genomic_DNA"/>
</dbReference>
<dbReference type="SUPFAM" id="SSF55781">
    <property type="entry name" value="GAF domain-like"/>
    <property type="match status" value="1"/>
</dbReference>
<dbReference type="PANTHER" id="PTHR43102:SF2">
    <property type="entry name" value="GAF DOMAIN-CONTAINING PROTEIN"/>
    <property type="match status" value="1"/>
</dbReference>